<dbReference type="InterPro" id="IPR006094">
    <property type="entry name" value="Oxid_FAD_bind_N"/>
</dbReference>
<dbReference type="Proteomes" id="UP000623467">
    <property type="component" value="Unassembled WGS sequence"/>
</dbReference>
<dbReference type="InterPro" id="IPR036318">
    <property type="entry name" value="FAD-bd_PCMH-like_sf"/>
</dbReference>
<evidence type="ECO:0000256" key="3">
    <source>
        <dbReference type="ARBA" id="ARBA00022630"/>
    </source>
</evidence>
<dbReference type="AlphaFoldDB" id="A0A8H6YM01"/>
<dbReference type="InterPro" id="IPR050416">
    <property type="entry name" value="FAD-linked_Oxidoreductase"/>
</dbReference>
<feature type="compositionally biased region" description="Polar residues" evidence="6">
    <location>
        <begin position="505"/>
        <end position="514"/>
    </location>
</feature>
<evidence type="ECO:0000256" key="1">
    <source>
        <dbReference type="ARBA" id="ARBA00001974"/>
    </source>
</evidence>
<evidence type="ECO:0000256" key="6">
    <source>
        <dbReference type="SAM" id="MobiDB-lite"/>
    </source>
</evidence>
<comment type="similarity">
    <text evidence="2">Belongs to the oxygen-dependent FAD-linked oxidoreductase family.</text>
</comment>
<dbReference type="OrthoDB" id="415825at2759"/>
<dbReference type="Gene3D" id="3.30.465.10">
    <property type="match status" value="1"/>
</dbReference>
<dbReference type="Pfam" id="PF08031">
    <property type="entry name" value="BBE"/>
    <property type="match status" value="1"/>
</dbReference>
<dbReference type="PANTHER" id="PTHR42973">
    <property type="entry name" value="BINDING OXIDOREDUCTASE, PUTATIVE (AFU_ORTHOLOGUE AFUA_1G17690)-RELATED"/>
    <property type="match status" value="1"/>
</dbReference>
<keyword evidence="9" id="KW-1185">Reference proteome</keyword>
<dbReference type="EMBL" id="JACAZH010000008">
    <property type="protein sequence ID" value="KAF7361171.1"/>
    <property type="molecule type" value="Genomic_DNA"/>
</dbReference>
<dbReference type="PROSITE" id="PS51387">
    <property type="entry name" value="FAD_PCMH"/>
    <property type="match status" value="1"/>
</dbReference>
<protein>
    <submittedName>
        <fullName evidence="8">FAD-binding domain-containing protein</fullName>
    </submittedName>
</protein>
<dbReference type="InterPro" id="IPR016166">
    <property type="entry name" value="FAD-bd_PCMH"/>
</dbReference>
<evidence type="ECO:0000256" key="4">
    <source>
        <dbReference type="ARBA" id="ARBA00022827"/>
    </source>
</evidence>
<evidence type="ECO:0000256" key="5">
    <source>
        <dbReference type="ARBA" id="ARBA00023002"/>
    </source>
</evidence>
<feature type="compositionally biased region" description="Polar residues" evidence="6">
    <location>
        <begin position="611"/>
        <end position="626"/>
    </location>
</feature>
<name>A0A8H6YM01_9AGAR</name>
<feature type="compositionally biased region" description="Polar residues" evidence="6">
    <location>
        <begin position="652"/>
        <end position="661"/>
    </location>
</feature>
<dbReference type="InterPro" id="IPR016169">
    <property type="entry name" value="FAD-bd_PCMH_sub2"/>
</dbReference>
<evidence type="ECO:0000259" key="7">
    <source>
        <dbReference type="PROSITE" id="PS51387"/>
    </source>
</evidence>
<evidence type="ECO:0000256" key="2">
    <source>
        <dbReference type="ARBA" id="ARBA00005466"/>
    </source>
</evidence>
<keyword evidence="3" id="KW-0285">Flavoprotein</keyword>
<keyword evidence="4" id="KW-0274">FAD</keyword>
<keyword evidence="5" id="KW-0560">Oxidoreductase</keyword>
<feature type="domain" description="FAD-binding PCMH-type" evidence="7">
    <location>
        <begin position="34"/>
        <end position="214"/>
    </location>
</feature>
<dbReference type="InterPro" id="IPR012951">
    <property type="entry name" value="BBE"/>
</dbReference>
<proteinExistence type="inferred from homology"/>
<comment type="caution">
    <text evidence="8">The sequence shown here is derived from an EMBL/GenBank/DDBJ whole genome shotgun (WGS) entry which is preliminary data.</text>
</comment>
<dbReference type="PANTHER" id="PTHR42973:SF39">
    <property type="entry name" value="FAD-BINDING PCMH-TYPE DOMAIN-CONTAINING PROTEIN"/>
    <property type="match status" value="1"/>
</dbReference>
<dbReference type="GO" id="GO:0071949">
    <property type="term" value="F:FAD binding"/>
    <property type="evidence" value="ECO:0007669"/>
    <property type="project" value="InterPro"/>
</dbReference>
<organism evidence="8 9">
    <name type="scientific">Mycena sanguinolenta</name>
    <dbReference type="NCBI Taxonomy" id="230812"/>
    <lineage>
        <taxon>Eukaryota</taxon>
        <taxon>Fungi</taxon>
        <taxon>Dikarya</taxon>
        <taxon>Basidiomycota</taxon>
        <taxon>Agaricomycotina</taxon>
        <taxon>Agaricomycetes</taxon>
        <taxon>Agaricomycetidae</taxon>
        <taxon>Agaricales</taxon>
        <taxon>Marasmiineae</taxon>
        <taxon>Mycenaceae</taxon>
        <taxon>Mycena</taxon>
    </lineage>
</organism>
<accession>A0A8H6YM01</accession>
<gene>
    <name evidence="8" type="ORF">MSAN_01149000</name>
</gene>
<evidence type="ECO:0000313" key="8">
    <source>
        <dbReference type="EMBL" id="KAF7361171.1"/>
    </source>
</evidence>
<evidence type="ECO:0000313" key="9">
    <source>
        <dbReference type="Proteomes" id="UP000623467"/>
    </source>
</evidence>
<dbReference type="GO" id="GO:0016491">
    <property type="term" value="F:oxidoreductase activity"/>
    <property type="evidence" value="ECO:0007669"/>
    <property type="project" value="UniProtKB-KW"/>
</dbReference>
<reference evidence="8" key="1">
    <citation type="submission" date="2020-05" db="EMBL/GenBank/DDBJ databases">
        <title>Mycena genomes resolve the evolution of fungal bioluminescence.</title>
        <authorList>
            <person name="Tsai I.J."/>
        </authorList>
    </citation>
    <scope>NUCLEOTIDE SEQUENCE</scope>
    <source>
        <strain evidence="8">160909Yilan</strain>
    </source>
</reference>
<dbReference type="SUPFAM" id="SSF56176">
    <property type="entry name" value="FAD-binding/transporter-associated domain-like"/>
    <property type="match status" value="1"/>
</dbReference>
<comment type="cofactor">
    <cofactor evidence="1">
        <name>FAD</name>
        <dbReference type="ChEBI" id="CHEBI:57692"/>
    </cofactor>
</comment>
<sequence>MSGAIRAFKTDKIPVFERGEEEYERAVATPNLLYRFSRPEFVLQPETPAHVQTIIRQARAQKLLLTIKCGGHSYAGHSTAFEGVSLDLRRMNKTKLDMNAKTITFGGGCQWGHVYKTLINGRHDGFVINGGRCPFVGVGGFLLGGGLGPFSRSIGMGSDTVKEITMVTAEGKLVTVKDTDSRSSNEGRLFWALRGAGGGNFGVVVEMKLAVKQLRSPGGVVVAGRYQWFAGKNEPDLFAQDNFMSTMNTFYTTDWPENITLDSTWICDLRQSSGNGVRFLTYFDGVKGDFDATIDKYIKHSELAKQLKRRSLPEKSTRFLHETLVAQWSEETQKAFPTNKSYSIYSSFVFRNDRRTMERVTALIRDKAALFRKSFPGERVEFLATFIHSGAKMGTPKPTDSAFFWREAAYHMYLTLEWDDKWMELDMRAFLGKAKEELRPLSLQGEAAFINFPDGALPADVHERMYWGGNREELRRVKQIWDKDNFFRSDQGVRLPGGLAGVPQSGDQTESTPDWSKLPKDEDLTDSLASKQWEVYETKDIAAFCATAPGVIEEPERGTGEEEVGQMEELDSLDAVPVVDAPQVSEIPQPSAEDVDQMQETEATAFVDAPQTPTQLAVPSPQSSPISLEPAVTATGDLDRVRSDSTPGAIIYQTSAPSKSPVSPIPGSVVYETPTATSQTSSAPGLIIYQTPLPPAQACGSLPE</sequence>
<dbReference type="Pfam" id="PF01565">
    <property type="entry name" value="FAD_binding_4"/>
    <property type="match status" value="1"/>
</dbReference>
<feature type="region of interest" description="Disordered" evidence="6">
    <location>
        <begin position="492"/>
        <end position="522"/>
    </location>
</feature>
<dbReference type="Gene3D" id="3.40.462.20">
    <property type="match status" value="1"/>
</dbReference>
<feature type="region of interest" description="Disordered" evidence="6">
    <location>
        <begin position="609"/>
        <end position="664"/>
    </location>
</feature>